<comment type="function">
    <text evidence="7">Mitochondrial ribosome (mitoribosome) assembly factor. Binds at the interface of the head and body domains of the mitochondrial small ribosomal subunit (mt-SSU), occluding the mRNA channel and preventing compaction of the head domain towards the body. Probable inactive methyltransferase: retains the characteristic folding and ability to bind S-adenosyl-L-methionine, but it probably lost its methyltransferase activity.</text>
</comment>
<keyword evidence="10" id="KW-1185">Reference proteome</keyword>
<dbReference type="Proteomes" id="UP001362999">
    <property type="component" value="Unassembled WGS sequence"/>
</dbReference>
<feature type="compositionally biased region" description="Basic and acidic residues" evidence="8">
    <location>
        <begin position="594"/>
        <end position="604"/>
    </location>
</feature>
<proteinExistence type="predicted"/>
<protein>
    <submittedName>
        <fullName evidence="9">3-methyl-2-oxobutanoate hydroxymethyltransferase</fullName>
    </submittedName>
</protein>
<dbReference type="PANTHER" id="PTHR13184">
    <property type="entry name" value="37S RIBOSOMAL PROTEIN S22"/>
    <property type="match status" value="1"/>
</dbReference>
<evidence type="ECO:0000313" key="9">
    <source>
        <dbReference type="EMBL" id="KAK7007022.1"/>
    </source>
</evidence>
<evidence type="ECO:0000256" key="1">
    <source>
        <dbReference type="ARBA" id="ARBA00004173"/>
    </source>
</evidence>
<keyword evidence="6" id="KW-0496">Mitochondrion</keyword>
<dbReference type="Pfam" id="PF09243">
    <property type="entry name" value="Rsm22"/>
    <property type="match status" value="1"/>
</dbReference>
<dbReference type="InterPro" id="IPR015324">
    <property type="entry name" value="Ribosomal_Rsm22-like"/>
</dbReference>
<dbReference type="GO" id="GO:0008168">
    <property type="term" value="F:methyltransferase activity"/>
    <property type="evidence" value="ECO:0007669"/>
    <property type="project" value="InterPro"/>
</dbReference>
<dbReference type="GO" id="GO:0003735">
    <property type="term" value="F:structural constituent of ribosome"/>
    <property type="evidence" value="ECO:0007669"/>
    <property type="project" value="TreeGrafter"/>
</dbReference>
<comment type="subcellular location">
    <subcellularLocation>
        <location evidence="1">Mitochondrion</location>
    </subcellularLocation>
</comment>
<keyword evidence="2" id="KW-0479">Metal-binding</keyword>
<organism evidence="9 10">
    <name type="scientific">Favolaschia claudopus</name>
    <dbReference type="NCBI Taxonomy" id="2862362"/>
    <lineage>
        <taxon>Eukaryota</taxon>
        <taxon>Fungi</taxon>
        <taxon>Dikarya</taxon>
        <taxon>Basidiomycota</taxon>
        <taxon>Agaricomycotina</taxon>
        <taxon>Agaricomycetes</taxon>
        <taxon>Agaricomycetidae</taxon>
        <taxon>Agaricales</taxon>
        <taxon>Marasmiineae</taxon>
        <taxon>Mycenaceae</taxon>
        <taxon>Favolaschia</taxon>
    </lineage>
</organism>
<dbReference type="GO" id="GO:0005763">
    <property type="term" value="C:mitochondrial small ribosomal subunit"/>
    <property type="evidence" value="ECO:0007669"/>
    <property type="project" value="TreeGrafter"/>
</dbReference>
<evidence type="ECO:0000256" key="2">
    <source>
        <dbReference type="ARBA" id="ARBA00022723"/>
    </source>
</evidence>
<dbReference type="GO" id="GO:0046872">
    <property type="term" value="F:metal ion binding"/>
    <property type="evidence" value="ECO:0007669"/>
    <property type="project" value="UniProtKB-KW"/>
</dbReference>
<evidence type="ECO:0000256" key="7">
    <source>
        <dbReference type="ARBA" id="ARBA00045681"/>
    </source>
</evidence>
<comment type="caution">
    <text evidence="9">The sequence shown here is derived from an EMBL/GenBank/DDBJ whole genome shotgun (WGS) entry which is preliminary data.</text>
</comment>
<evidence type="ECO:0000256" key="3">
    <source>
        <dbReference type="ARBA" id="ARBA00022946"/>
    </source>
</evidence>
<evidence type="ECO:0000256" key="8">
    <source>
        <dbReference type="SAM" id="MobiDB-lite"/>
    </source>
</evidence>
<gene>
    <name evidence="9" type="ORF">R3P38DRAFT_3034170</name>
</gene>
<evidence type="ECO:0000256" key="4">
    <source>
        <dbReference type="ARBA" id="ARBA00023004"/>
    </source>
</evidence>
<dbReference type="EMBL" id="JAWWNJ010000073">
    <property type="protein sequence ID" value="KAK7007022.1"/>
    <property type="molecule type" value="Genomic_DNA"/>
</dbReference>
<name>A0AAW0ADQ2_9AGAR</name>
<reference evidence="9 10" key="1">
    <citation type="journal article" date="2024" name="J Genomics">
        <title>Draft genome sequencing and assembly of Favolaschia claudopus CIRM-BRFM 2984 isolated from oak limbs.</title>
        <authorList>
            <person name="Navarro D."/>
            <person name="Drula E."/>
            <person name="Chaduli D."/>
            <person name="Cazenave R."/>
            <person name="Ahrendt S."/>
            <person name="Wang J."/>
            <person name="Lipzen A."/>
            <person name="Daum C."/>
            <person name="Barry K."/>
            <person name="Grigoriev I.V."/>
            <person name="Favel A."/>
            <person name="Rosso M.N."/>
            <person name="Martin F."/>
        </authorList>
    </citation>
    <scope>NUCLEOTIDE SEQUENCE [LARGE SCALE GENOMIC DNA]</scope>
    <source>
        <strain evidence="9 10">CIRM-BRFM 2984</strain>
    </source>
</reference>
<evidence type="ECO:0000256" key="6">
    <source>
        <dbReference type="ARBA" id="ARBA00023128"/>
    </source>
</evidence>
<accession>A0AAW0ADQ2</accession>
<evidence type="ECO:0000313" key="10">
    <source>
        <dbReference type="Proteomes" id="UP001362999"/>
    </source>
</evidence>
<dbReference type="GO" id="GO:0051536">
    <property type="term" value="F:iron-sulfur cluster binding"/>
    <property type="evidence" value="ECO:0007669"/>
    <property type="project" value="UniProtKB-KW"/>
</dbReference>
<feature type="region of interest" description="Disordered" evidence="8">
    <location>
        <begin position="594"/>
        <end position="646"/>
    </location>
</feature>
<evidence type="ECO:0000256" key="5">
    <source>
        <dbReference type="ARBA" id="ARBA00023014"/>
    </source>
</evidence>
<dbReference type="AlphaFoldDB" id="A0AAW0ADQ2"/>
<dbReference type="PANTHER" id="PTHR13184:SF5">
    <property type="entry name" value="METHYLTRANSFERASE-LIKE PROTEIN 17, MITOCHONDRIAL"/>
    <property type="match status" value="1"/>
</dbReference>
<keyword evidence="5" id="KW-0411">Iron-sulfur</keyword>
<keyword evidence="3" id="KW-0809">Transit peptide</keyword>
<dbReference type="GO" id="GO:0006412">
    <property type="term" value="P:translation"/>
    <property type="evidence" value="ECO:0007669"/>
    <property type="project" value="InterPro"/>
</dbReference>
<keyword evidence="4" id="KW-0408">Iron</keyword>
<sequence>MLAAGRTRLWNLRQSYTSSFRTSSAAYSSINPRIDLDPALRNLLRDVDMSLGGKKKHGNPSVTHKRELEEYPELLQDNVASTVSISSELSTPEVDDWDHQDSVSRKSPAALFGSYGIGSVILPLELQNSINLIISETEKRQLHNDAERLFRERTDEGDAEDGWDAEFNTRYRTKAQARHHAERDGSAFASVALPAHFSAITAVLDHVKRRLEPEWHVERIIDWGAGTGSGLWSGAYTFQEANAEGPPETVDLVLSNTTVRQYTGIDKREGLVTVGKRLLRDIDHGPMKVSWQKSFRESDTIPRSQGHNTIALSAFMLSSLSTDIARKALIKEMWSSGAHVMVIIDHSTKKGFASICEARDYFLRVGRKELKYPDTESWDIRGSHVVAPCPHDGQCPLYFPGDVKLVCGFSQRLQRPSFVRLTKHSGQGHEDMEYSYIVVRRGPRPSDPKTKFGRVGRIGLAATAKKLEAQIPVKELQLHSESDPAQSEEQLVIESAEEDRTIEVPSTPAALDAALRLEAYNWPRLVFPPLKKSGHIILDGCTPEGKIMRMTVPKSQGKQPFYDARKSDWGDIFPHEPKNPPQERVQVARVHGKEIPVRGGDIGKRGRKDKAKGVSYESLAVDIKSARKHKRQDEIHSKEKTSSKDD</sequence>
<dbReference type="InterPro" id="IPR052571">
    <property type="entry name" value="Mt_RNA_Methyltransferase"/>
</dbReference>
<feature type="compositionally biased region" description="Basic and acidic residues" evidence="8">
    <location>
        <begin position="631"/>
        <end position="646"/>
    </location>
</feature>